<evidence type="ECO:0000313" key="1">
    <source>
        <dbReference type="EMBL" id="KAG8655500.1"/>
    </source>
</evidence>
<proteinExistence type="predicted"/>
<accession>A0ACB7HT81</accession>
<keyword evidence="2" id="KW-1185">Reference proteome</keyword>
<sequence length="93" mass="10641">MVLSFGVVLLFFTCKCAILLVNERSSFKFQNSKQSTLRNFQKESSSADLSEKTTDLTGGCSRYLSIYHRTSSFRQRSSRHFEIAESGQDIHSY</sequence>
<reference evidence="2" key="1">
    <citation type="journal article" date="2016" name="Nat. Biotechnol.">
        <title>Sequencing wild and cultivated cassava and related species reveals extensive interspecific hybridization and genetic diversity.</title>
        <authorList>
            <person name="Bredeson J.V."/>
            <person name="Lyons J.B."/>
            <person name="Prochnik S.E."/>
            <person name="Wu G.A."/>
            <person name="Ha C.M."/>
            <person name="Edsinger-Gonzales E."/>
            <person name="Grimwood J."/>
            <person name="Schmutz J."/>
            <person name="Rabbi I.Y."/>
            <person name="Egesi C."/>
            <person name="Nauluvula P."/>
            <person name="Lebot V."/>
            <person name="Ndunguru J."/>
            <person name="Mkamilo G."/>
            <person name="Bart R.S."/>
            <person name="Setter T.L."/>
            <person name="Gleadow R.M."/>
            <person name="Kulakow P."/>
            <person name="Ferguson M.E."/>
            <person name="Rounsley S."/>
            <person name="Rokhsar D.S."/>
        </authorList>
    </citation>
    <scope>NUCLEOTIDE SEQUENCE [LARGE SCALE GENOMIC DNA]</scope>
    <source>
        <strain evidence="2">cv. AM560-2</strain>
    </source>
</reference>
<organism evidence="1 2">
    <name type="scientific">Manihot esculenta</name>
    <name type="common">Cassava</name>
    <name type="synonym">Jatropha manihot</name>
    <dbReference type="NCBI Taxonomy" id="3983"/>
    <lineage>
        <taxon>Eukaryota</taxon>
        <taxon>Viridiplantae</taxon>
        <taxon>Streptophyta</taxon>
        <taxon>Embryophyta</taxon>
        <taxon>Tracheophyta</taxon>
        <taxon>Spermatophyta</taxon>
        <taxon>Magnoliopsida</taxon>
        <taxon>eudicotyledons</taxon>
        <taxon>Gunneridae</taxon>
        <taxon>Pentapetalae</taxon>
        <taxon>rosids</taxon>
        <taxon>fabids</taxon>
        <taxon>Malpighiales</taxon>
        <taxon>Euphorbiaceae</taxon>
        <taxon>Crotonoideae</taxon>
        <taxon>Manihoteae</taxon>
        <taxon>Manihot</taxon>
    </lineage>
</organism>
<comment type="caution">
    <text evidence="1">The sequence shown here is derived from an EMBL/GenBank/DDBJ whole genome shotgun (WGS) entry which is preliminary data.</text>
</comment>
<evidence type="ECO:0000313" key="2">
    <source>
        <dbReference type="Proteomes" id="UP000091857"/>
    </source>
</evidence>
<dbReference type="Proteomes" id="UP000091857">
    <property type="component" value="Chromosome 4"/>
</dbReference>
<protein>
    <submittedName>
        <fullName evidence="1">Uncharacterized protein</fullName>
    </submittedName>
</protein>
<dbReference type="EMBL" id="CM004390">
    <property type="protein sequence ID" value="KAG8655500.1"/>
    <property type="molecule type" value="Genomic_DNA"/>
</dbReference>
<gene>
    <name evidence="1" type="ORF">MANES_04G046727v8</name>
</gene>
<name>A0ACB7HT81_MANES</name>